<accession>A0ACB9DK98</accession>
<dbReference type="EMBL" id="CM042049">
    <property type="protein sequence ID" value="KAI3746712.1"/>
    <property type="molecule type" value="Genomic_DNA"/>
</dbReference>
<reference evidence="1 2" key="2">
    <citation type="journal article" date="2022" name="Mol. Ecol. Resour.">
        <title>The genomes of chicory, endive, great burdock and yacon provide insights into Asteraceae paleo-polyploidization history and plant inulin production.</title>
        <authorList>
            <person name="Fan W."/>
            <person name="Wang S."/>
            <person name="Wang H."/>
            <person name="Wang A."/>
            <person name="Jiang F."/>
            <person name="Liu H."/>
            <person name="Zhao H."/>
            <person name="Xu D."/>
            <person name="Zhang Y."/>
        </authorList>
    </citation>
    <scope>NUCLEOTIDE SEQUENCE [LARGE SCALE GENOMIC DNA]</scope>
    <source>
        <strain evidence="2">cv. Niubang</strain>
    </source>
</reference>
<organism evidence="1 2">
    <name type="scientific">Arctium lappa</name>
    <name type="common">Greater burdock</name>
    <name type="synonym">Lappa major</name>
    <dbReference type="NCBI Taxonomy" id="4217"/>
    <lineage>
        <taxon>Eukaryota</taxon>
        <taxon>Viridiplantae</taxon>
        <taxon>Streptophyta</taxon>
        <taxon>Embryophyta</taxon>
        <taxon>Tracheophyta</taxon>
        <taxon>Spermatophyta</taxon>
        <taxon>Magnoliopsida</taxon>
        <taxon>eudicotyledons</taxon>
        <taxon>Gunneridae</taxon>
        <taxon>Pentapetalae</taxon>
        <taxon>asterids</taxon>
        <taxon>campanulids</taxon>
        <taxon>Asterales</taxon>
        <taxon>Asteraceae</taxon>
        <taxon>Carduoideae</taxon>
        <taxon>Cardueae</taxon>
        <taxon>Arctiinae</taxon>
        <taxon>Arctium</taxon>
    </lineage>
</organism>
<protein>
    <submittedName>
        <fullName evidence="1">Uncharacterized protein</fullName>
    </submittedName>
</protein>
<evidence type="ECO:0000313" key="1">
    <source>
        <dbReference type="EMBL" id="KAI3746712.1"/>
    </source>
</evidence>
<evidence type="ECO:0000313" key="2">
    <source>
        <dbReference type="Proteomes" id="UP001055879"/>
    </source>
</evidence>
<gene>
    <name evidence="1" type="ORF">L6452_09151</name>
</gene>
<name>A0ACB9DK98_ARCLA</name>
<keyword evidence="2" id="KW-1185">Reference proteome</keyword>
<dbReference type="Proteomes" id="UP001055879">
    <property type="component" value="Linkage Group LG03"/>
</dbReference>
<comment type="caution">
    <text evidence="1">The sequence shown here is derived from an EMBL/GenBank/DDBJ whole genome shotgun (WGS) entry which is preliminary data.</text>
</comment>
<reference evidence="2" key="1">
    <citation type="journal article" date="2022" name="Mol. Ecol. Resour.">
        <title>The genomes of chicory, endive, great burdock and yacon provide insights into Asteraceae palaeo-polyploidization history and plant inulin production.</title>
        <authorList>
            <person name="Fan W."/>
            <person name="Wang S."/>
            <person name="Wang H."/>
            <person name="Wang A."/>
            <person name="Jiang F."/>
            <person name="Liu H."/>
            <person name="Zhao H."/>
            <person name="Xu D."/>
            <person name="Zhang Y."/>
        </authorList>
    </citation>
    <scope>NUCLEOTIDE SEQUENCE [LARGE SCALE GENOMIC DNA]</scope>
    <source>
        <strain evidence="2">cv. Niubang</strain>
    </source>
</reference>
<sequence length="115" mass="13174">MAEEGRSSTIFMKMTDPHGYLVPVPLYVLPLGFSCLLDFYNVRDKIVVEMRPQLILNAEKELGIVSGLEDRVAQVYGGKVWSPKLLTTWLFVILLHRLTSILLALWSSEFFFPQK</sequence>
<proteinExistence type="predicted"/>